<dbReference type="EMBL" id="ML119663">
    <property type="protein sequence ID" value="RPA83618.1"/>
    <property type="molecule type" value="Genomic_DNA"/>
</dbReference>
<dbReference type="Proteomes" id="UP000275078">
    <property type="component" value="Unassembled WGS sequence"/>
</dbReference>
<dbReference type="PANTHER" id="PTHR12428:SF65">
    <property type="entry name" value="CYTOCHROME C OXIDASE ASSEMBLY PROTEIN COX18, MITOCHONDRIAL"/>
    <property type="match status" value="1"/>
</dbReference>
<dbReference type="GO" id="GO:0033617">
    <property type="term" value="P:mitochondrial respiratory chain complex IV assembly"/>
    <property type="evidence" value="ECO:0007669"/>
    <property type="project" value="TreeGrafter"/>
</dbReference>
<proteinExistence type="inferred from homology"/>
<dbReference type="STRING" id="1160509.A0A3N4IG08"/>
<dbReference type="AlphaFoldDB" id="A0A3N4IG08"/>
<evidence type="ECO:0000256" key="5">
    <source>
        <dbReference type="ARBA" id="ARBA00023136"/>
    </source>
</evidence>
<reference evidence="7 8" key="1">
    <citation type="journal article" date="2018" name="Nat. Ecol. Evol.">
        <title>Pezizomycetes genomes reveal the molecular basis of ectomycorrhizal truffle lifestyle.</title>
        <authorList>
            <person name="Murat C."/>
            <person name="Payen T."/>
            <person name="Noel B."/>
            <person name="Kuo A."/>
            <person name="Morin E."/>
            <person name="Chen J."/>
            <person name="Kohler A."/>
            <person name="Krizsan K."/>
            <person name="Balestrini R."/>
            <person name="Da Silva C."/>
            <person name="Montanini B."/>
            <person name="Hainaut M."/>
            <person name="Levati E."/>
            <person name="Barry K.W."/>
            <person name="Belfiori B."/>
            <person name="Cichocki N."/>
            <person name="Clum A."/>
            <person name="Dockter R.B."/>
            <person name="Fauchery L."/>
            <person name="Guy J."/>
            <person name="Iotti M."/>
            <person name="Le Tacon F."/>
            <person name="Lindquist E.A."/>
            <person name="Lipzen A."/>
            <person name="Malagnac F."/>
            <person name="Mello A."/>
            <person name="Molinier V."/>
            <person name="Miyauchi S."/>
            <person name="Poulain J."/>
            <person name="Riccioni C."/>
            <person name="Rubini A."/>
            <person name="Sitrit Y."/>
            <person name="Splivallo R."/>
            <person name="Traeger S."/>
            <person name="Wang M."/>
            <person name="Zifcakova L."/>
            <person name="Wipf D."/>
            <person name="Zambonelli A."/>
            <person name="Paolocci F."/>
            <person name="Nowrousian M."/>
            <person name="Ottonello S."/>
            <person name="Baldrian P."/>
            <person name="Spatafora J.W."/>
            <person name="Henrissat B."/>
            <person name="Nagy L.G."/>
            <person name="Aury J.M."/>
            <person name="Wincker P."/>
            <person name="Grigoriev I.V."/>
            <person name="Bonfante P."/>
            <person name="Martin F.M."/>
        </authorList>
    </citation>
    <scope>NUCLEOTIDE SEQUENCE [LARGE SCALE GENOMIC DNA]</scope>
    <source>
        <strain evidence="7 8">RN42</strain>
    </source>
</reference>
<keyword evidence="4 6" id="KW-1133">Transmembrane helix</keyword>
<protein>
    <submittedName>
        <fullName evidence="7">Uncharacterized protein</fullName>
    </submittedName>
</protein>
<evidence type="ECO:0000256" key="3">
    <source>
        <dbReference type="ARBA" id="ARBA00022692"/>
    </source>
</evidence>
<dbReference type="GO" id="GO:0032979">
    <property type="term" value="P:protein insertion into mitochondrial inner membrane from matrix"/>
    <property type="evidence" value="ECO:0007669"/>
    <property type="project" value="TreeGrafter"/>
</dbReference>
<evidence type="ECO:0000313" key="8">
    <source>
        <dbReference type="Proteomes" id="UP000275078"/>
    </source>
</evidence>
<evidence type="ECO:0000256" key="4">
    <source>
        <dbReference type="ARBA" id="ARBA00022989"/>
    </source>
</evidence>
<evidence type="ECO:0000256" key="2">
    <source>
        <dbReference type="ARBA" id="ARBA00009877"/>
    </source>
</evidence>
<keyword evidence="5 6" id="KW-0472">Membrane</keyword>
<dbReference type="GO" id="GO:0032977">
    <property type="term" value="F:membrane insertase activity"/>
    <property type="evidence" value="ECO:0007669"/>
    <property type="project" value="InterPro"/>
</dbReference>
<accession>A0A3N4IG08</accession>
<name>A0A3N4IG08_ASCIM</name>
<dbReference type="GO" id="GO:0005743">
    <property type="term" value="C:mitochondrial inner membrane"/>
    <property type="evidence" value="ECO:0007669"/>
    <property type="project" value="TreeGrafter"/>
</dbReference>
<dbReference type="OrthoDB" id="2148490at2759"/>
<organism evidence="7 8">
    <name type="scientific">Ascobolus immersus RN42</name>
    <dbReference type="NCBI Taxonomy" id="1160509"/>
    <lineage>
        <taxon>Eukaryota</taxon>
        <taxon>Fungi</taxon>
        <taxon>Dikarya</taxon>
        <taxon>Ascomycota</taxon>
        <taxon>Pezizomycotina</taxon>
        <taxon>Pezizomycetes</taxon>
        <taxon>Pezizales</taxon>
        <taxon>Ascobolaceae</taxon>
        <taxon>Ascobolus</taxon>
    </lineage>
</organism>
<feature type="transmembrane region" description="Helical" evidence="6">
    <location>
        <begin position="126"/>
        <end position="148"/>
    </location>
</feature>
<keyword evidence="3 6" id="KW-0812">Transmembrane</keyword>
<feature type="transmembrane region" description="Helical" evidence="6">
    <location>
        <begin position="41"/>
        <end position="61"/>
    </location>
</feature>
<feature type="transmembrane region" description="Helical" evidence="6">
    <location>
        <begin position="168"/>
        <end position="184"/>
    </location>
</feature>
<evidence type="ECO:0000256" key="1">
    <source>
        <dbReference type="ARBA" id="ARBA00004141"/>
    </source>
</evidence>
<dbReference type="InterPro" id="IPR001708">
    <property type="entry name" value="YidC/ALB3/OXA1/COX18"/>
</dbReference>
<comment type="similarity">
    <text evidence="2">Belongs to the OXA1/ALB3/YidC family.</text>
</comment>
<gene>
    <name evidence="7" type="ORF">BJ508DRAFT_374881</name>
</gene>
<comment type="subcellular location">
    <subcellularLocation>
        <location evidence="1">Membrane</location>
        <topology evidence="1">Multi-pass membrane protein</topology>
    </subcellularLocation>
</comment>
<sequence length="272" mass="30165">MPPRIPFRPILRPFQTRTVNRSRQLSSVAQFLADPPIPLPILVPACTILLRTITTLPLTIYSRKNTIKMLALQPLISAWSHDLAITAREGAGKQSQEEWQKALTSMTKAKRKEIYSRHGCGMWRGFLAGWSTLPVWIAVSYTLRTAVWEEGLVLGSMGWIPYLNDSDPYGVLSVAAGAVMFLNAEYMSFKNPTTTRFGRVIRNLAKVMALGVIPISILQPAVSTSSPSLQSHAPNNCTSHLYGTLSMSFEIPVDIMMTMLCPVEKSMDALNN</sequence>
<evidence type="ECO:0000313" key="7">
    <source>
        <dbReference type="EMBL" id="RPA83618.1"/>
    </source>
</evidence>
<dbReference type="PANTHER" id="PTHR12428">
    <property type="entry name" value="OXA1"/>
    <property type="match status" value="1"/>
</dbReference>
<feature type="transmembrane region" description="Helical" evidence="6">
    <location>
        <begin position="204"/>
        <end position="222"/>
    </location>
</feature>
<evidence type="ECO:0000256" key="6">
    <source>
        <dbReference type="SAM" id="Phobius"/>
    </source>
</evidence>
<keyword evidence="8" id="KW-1185">Reference proteome</keyword>